<proteinExistence type="predicted"/>
<protein>
    <submittedName>
        <fullName evidence="2">Uncharacterized protein</fullName>
    </submittedName>
</protein>
<gene>
    <name evidence="2" type="ORF">DY240_23570</name>
</gene>
<evidence type="ECO:0000313" key="2">
    <source>
        <dbReference type="EMBL" id="RIQ15824.1"/>
    </source>
</evidence>
<keyword evidence="1" id="KW-0472">Membrane</keyword>
<keyword evidence="1" id="KW-0812">Transmembrane</keyword>
<reference evidence="2 3" key="1">
    <citation type="submission" date="2018-09" db="EMBL/GenBank/DDBJ databases">
        <title>Isolation, diversity and antifungal activity of actinobacteria from wheat.</title>
        <authorList>
            <person name="Han C."/>
        </authorList>
    </citation>
    <scope>NUCLEOTIDE SEQUENCE [LARGE SCALE GENOMIC DNA]</scope>
    <source>
        <strain evidence="2 3">NEAU-YY265</strain>
    </source>
</reference>
<dbReference type="Proteomes" id="UP000284057">
    <property type="component" value="Unassembled WGS sequence"/>
</dbReference>
<dbReference type="EMBL" id="QUAL01000301">
    <property type="protein sequence ID" value="RIQ15824.1"/>
    <property type="molecule type" value="Genomic_DNA"/>
</dbReference>
<comment type="caution">
    <text evidence="2">The sequence shown here is derived from an EMBL/GenBank/DDBJ whole genome shotgun (WGS) entry which is preliminary data.</text>
</comment>
<feature type="non-terminal residue" evidence="2">
    <location>
        <position position="243"/>
    </location>
</feature>
<name>A0A418KKD8_9ACTN</name>
<evidence type="ECO:0000256" key="1">
    <source>
        <dbReference type="SAM" id="Phobius"/>
    </source>
</evidence>
<dbReference type="AlphaFoldDB" id="A0A418KKD8"/>
<evidence type="ECO:0000313" key="3">
    <source>
        <dbReference type="Proteomes" id="UP000284057"/>
    </source>
</evidence>
<feature type="transmembrane region" description="Helical" evidence="1">
    <location>
        <begin position="20"/>
        <end position="42"/>
    </location>
</feature>
<keyword evidence="3" id="KW-1185">Reference proteome</keyword>
<organism evidence="2 3">
    <name type="scientific">Jiangella rhizosphaerae</name>
    <dbReference type="NCBI Taxonomy" id="2293569"/>
    <lineage>
        <taxon>Bacteria</taxon>
        <taxon>Bacillati</taxon>
        <taxon>Actinomycetota</taxon>
        <taxon>Actinomycetes</taxon>
        <taxon>Jiangellales</taxon>
        <taxon>Jiangellaceae</taxon>
        <taxon>Jiangella</taxon>
    </lineage>
</organism>
<keyword evidence="1" id="KW-1133">Transmembrane helix</keyword>
<accession>A0A418KKD8</accession>
<sequence length="243" mass="25180">MVTSGIGLLAYPWEFALDPAAATTIAAAGVPAVAVAGAYHAVRALRARGAGPGIVDQPHAAAYWPVDPARYPARLVPATPAASATASAVTAFGQARAAGLRAGVWLSVLHSTRLASAAPDLALVSCFGDVHRHALCPAHDEVRGYAAALVGEAIDRLAPDWVELEAVGYHGYRHASLHDKAGVAVDDDTAFLLSLCFCPACRRRFAERGGDPDRLALLVGAEVRRRLATGAPGDWPGPAAEEL</sequence>